<comment type="caution">
    <text evidence="3">The sequence shown here is derived from an EMBL/GenBank/DDBJ whole genome shotgun (WGS) entry which is preliminary data.</text>
</comment>
<organism evidence="3 4">
    <name type="scientific">Ecytonucleospora hepatopenaei</name>
    <dbReference type="NCBI Taxonomy" id="646526"/>
    <lineage>
        <taxon>Eukaryota</taxon>
        <taxon>Fungi</taxon>
        <taxon>Fungi incertae sedis</taxon>
        <taxon>Microsporidia</taxon>
        <taxon>Enterocytozoonidae</taxon>
        <taxon>Ecytonucleospora</taxon>
    </lineage>
</organism>
<feature type="region of interest" description="Disordered" evidence="1">
    <location>
        <begin position="294"/>
        <end position="386"/>
    </location>
</feature>
<accession>A0A1W0E942</accession>
<evidence type="ECO:0000313" key="4">
    <source>
        <dbReference type="Proteomes" id="UP000192758"/>
    </source>
</evidence>
<feature type="chain" id="PRO_5013320423" evidence="2">
    <location>
        <begin position="20"/>
        <end position="386"/>
    </location>
</feature>
<evidence type="ECO:0000313" key="3">
    <source>
        <dbReference type="EMBL" id="OQS55689.1"/>
    </source>
</evidence>
<feature type="compositionally biased region" description="Polar residues" evidence="1">
    <location>
        <begin position="372"/>
        <end position="386"/>
    </location>
</feature>
<keyword evidence="4" id="KW-1185">Reference proteome</keyword>
<evidence type="ECO:0000256" key="1">
    <source>
        <dbReference type="SAM" id="MobiDB-lite"/>
    </source>
</evidence>
<feature type="compositionally biased region" description="Polar residues" evidence="1">
    <location>
        <begin position="330"/>
        <end position="343"/>
    </location>
</feature>
<name>A0A1W0E942_9MICR</name>
<dbReference type="AlphaFoldDB" id="A0A1W0E942"/>
<gene>
    <name evidence="3" type="ORF">EHP00_1594</name>
</gene>
<dbReference type="Proteomes" id="UP000192758">
    <property type="component" value="Unassembled WGS sequence"/>
</dbReference>
<dbReference type="VEuPathDB" id="MicrosporidiaDB:EHP00_1594"/>
<sequence>MNNKFIFLIITLFLKIIYSISVRISSDNDGYIITGSVQSASLSLKHLNVQNVPIPLRTNHHANPATGNFMTRVNMLKSYGLFSRNFLPFTPSSPLLITFDDINRHNSHANPNHKFTIMFANDYSLDILIFYDPYKVVHSHTSLFDFNTQNKTILRRECKVEEILEKCFVRTNRNIGTGVTQITIPVTTKELKCFETTMFLNHYDFTKSFIKHEKTKTATTMRFNARRNLHSASPSTVYGSRSSTCSYKKQHAVKIIPIPLKKEDIIKKPPIKPISPGLSSLLKKLTLNKQKIAQTEEQEGASGGNDAPRIGEKPKYSGKKSEKDPLNTPLPESSSDENLQLETPQIVDASTVPLPESSSDENLQMEKPQIVDPSTVSLPESSSEEE</sequence>
<dbReference type="EMBL" id="MNPJ01000004">
    <property type="protein sequence ID" value="OQS55689.1"/>
    <property type="molecule type" value="Genomic_DNA"/>
</dbReference>
<feature type="signal peptide" evidence="2">
    <location>
        <begin position="1"/>
        <end position="19"/>
    </location>
</feature>
<feature type="compositionally biased region" description="Basic and acidic residues" evidence="1">
    <location>
        <begin position="309"/>
        <end position="325"/>
    </location>
</feature>
<proteinExistence type="predicted"/>
<reference evidence="3 4" key="1">
    <citation type="journal article" date="2017" name="Environ. Microbiol.">
        <title>Decay of the glycolytic pathway and adaptation to intranuclear parasitism within Enterocytozoonidae microsporidia.</title>
        <authorList>
            <person name="Wiredu Boakye D."/>
            <person name="Jaroenlak P."/>
            <person name="Prachumwat A."/>
            <person name="Williams T.A."/>
            <person name="Bateman K.S."/>
            <person name="Itsathitphaisarn O."/>
            <person name="Sritunyalucksana K."/>
            <person name="Paszkiewicz K.H."/>
            <person name="Moore K.A."/>
            <person name="Stentiford G.D."/>
            <person name="Williams B.A."/>
        </authorList>
    </citation>
    <scope>NUCLEOTIDE SEQUENCE [LARGE SCALE GENOMIC DNA]</scope>
    <source>
        <strain evidence="3 4">TH1</strain>
    </source>
</reference>
<evidence type="ECO:0000256" key="2">
    <source>
        <dbReference type="SAM" id="SignalP"/>
    </source>
</evidence>
<keyword evidence="2" id="KW-0732">Signal</keyword>
<protein>
    <submittedName>
        <fullName evidence="3">Uncharacterized protein</fullName>
    </submittedName>
</protein>